<feature type="chain" id="PRO_5016253344" evidence="1">
    <location>
        <begin position="26"/>
        <end position="567"/>
    </location>
</feature>
<keyword evidence="1" id="KW-0732">Signal</keyword>
<name>A0A318S5J0_9DEIO</name>
<dbReference type="RefSeq" id="WP_170131105.1">
    <property type="nucleotide sequence ID" value="NZ_QJSX01000015.1"/>
</dbReference>
<proteinExistence type="predicted"/>
<keyword evidence="3" id="KW-1185">Reference proteome</keyword>
<dbReference type="AlphaFoldDB" id="A0A318S5J0"/>
<accession>A0A318S5J0</accession>
<dbReference type="Gene3D" id="2.80.10.50">
    <property type="match status" value="3"/>
</dbReference>
<comment type="caution">
    <text evidence="2">The sequence shown here is derived from an EMBL/GenBank/DDBJ whole genome shotgun (WGS) entry which is preliminary data.</text>
</comment>
<sequence>MRLRTHISTALLVGSLALCASSATTAPAPLDHRSGVLESSPLAVTSEQTANLTVAAPASFDLTLSTDKVSVITGASATVTVNLTRQGDFTGPVTLTLGGLPVGASAAKVTIPEDRSSATLTVRASATAPHSFPTTITLRGTNEQQVVSKTLTVTVRGPAGSLDTTFGASGSRSIDFGGKDDYATAMTVQPDGRVLVAGHTPGATGEGQNFAVARLDREGNLDTTFGAGGKTQVNFGSGNDQAYAVALQSDGKILVAGFASAGSARDFAVARLEPDGRLDTSFGQGGKVTVAVSTAEDRAYAVLVQSDGRIVVGGTSDSRSASGLDFALVRLLASGQLDTSFGQGGKVTTAVANGSVTDAVYALAEQGGGIVAVGGEADFMIARYTSAGALDTAFSSDGKITGLFGSNIGRARDVEVVTVNGEERLVLVGNAANNTAAARLKTDGTLDAAFGDPGTSGRKVLAVSPNDWDEATAVAVQADGKLVLGGWANDATTTANLCVLRLLPNGQVDSSFGAAGFTIVPLAPAGKNDFARALTLQPDDRVPTVRVLAAGERVPSFADFAVVRFWP</sequence>
<dbReference type="EMBL" id="QJSX01000015">
    <property type="protein sequence ID" value="PYE51073.1"/>
    <property type="molecule type" value="Genomic_DNA"/>
</dbReference>
<reference evidence="2 3" key="1">
    <citation type="submission" date="2018-06" db="EMBL/GenBank/DDBJ databases">
        <title>Genomic Encyclopedia of Type Strains, Phase IV (KMG-IV): sequencing the most valuable type-strain genomes for metagenomic binning, comparative biology and taxonomic classification.</title>
        <authorList>
            <person name="Goeker M."/>
        </authorList>
    </citation>
    <scope>NUCLEOTIDE SEQUENCE [LARGE SCALE GENOMIC DNA]</scope>
    <source>
        <strain evidence="2 3">DSM 18048</strain>
    </source>
</reference>
<dbReference type="PANTHER" id="PTHR42754">
    <property type="entry name" value="ENDOGLUCANASE"/>
    <property type="match status" value="1"/>
</dbReference>
<dbReference type="PANTHER" id="PTHR42754:SF1">
    <property type="entry name" value="LIPOPROTEIN"/>
    <property type="match status" value="1"/>
</dbReference>
<dbReference type="Pfam" id="PF17164">
    <property type="entry name" value="DUF5122"/>
    <property type="match status" value="5"/>
</dbReference>
<evidence type="ECO:0000256" key="1">
    <source>
        <dbReference type="SAM" id="SignalP"/>
    </source>
</evidence>
<evidence type="ECO:0000313" key="3">
    <source>
        <dbReference type="Proteomes" id="UP000248326"/>
    </source>
</evidence>
<evidence type="ECO:0000313" key="2">
    <source>
        <dbReference type="EMBL" id="PYE51073.1"/>
    </source>
</evidence>
<feature type="signal peptide" evidence="1">
    <location>
        <begin position="1"/>
        <end position="25"/>
    </location>
</feature>
<organism evidence="2 3">
    <name type="scientific">Deinococcus yavapaiensis KR-236</name>
    <dbReference type="NCBI Taxonomy" id="694435"/>
    <lineage>
        <taxon>Bacteria</taxon>
        <taxon>Thermotogati</taxon>
        <taxon>Deinococcota</taxon>
        <taxon>Deinococci</taxon>
        <taxon>Deinococcales</taxon>
        <taxon>Deinococcaceae</taxon>
        <taxon>Deinococcus</taxon>
    </lineage>
</organism>
<gene>
    <name evidence="2" type="ORF">DES52_1152</name>
</gene>
<dbReference type="InterPro" id="IPR013431">
    <property type="entry name" value="Delta_60_rpt"/>
</dbReference>
<protein>
    <submittedName>
        <fullName evidence="2">Putative delta-60 repeat protein</fullName>
    </submittedName>
</protein>
<dbReference type="NCBIfam" id="TIGR02608">
    <property type="entry name" value="delta_60_rpt"/>
    <property type="match status" value="7"/>
</dbReference>
<dbReference type="SUPFAM" id="SSF63829">
    <property type="entry name" value="Calcium-dependent phosphotriesterase"/>
    <property type="match status" value="1"/>
</dbReference>
<dbReference type="Proteomes" id="UP000248326">
    <property type="component" value="Unassembled WGS sequence"/>
</dbReference>